<dbReference type="EMBL" id="QZFU01000019">
    <property type="protein sequence ID" value="RJO75237.1"/>
    <property type="molecule type" value="Genomic_DNA"/>
</dbReference>
<dbReference type="SUPFAM" id="SSF51735">
    <property type="entry name" value="NAD(P)-binding Rossmann-fold domains"/>
    <property type="match status" value="1"/>
</dbReference>
<evidence type="ECO:0000313" key="2">
    <source>
        <dbReference type="EMBL" id="RJO75237.1"/>
    </source>
</evidence>
<dbReference type="InterPro" id="IPR016040">
    <property type="entry name" value="NAD(P)-bd_dom"/>
</dbReference>
<comment type="caution">
    <text evidence="2">The sequence shown here is derived from an EMBL/GenBank/DDBJ whole genome shotgun (WGS) entry which is preliminary data.</text>
</comment>
<dbReference type="PANTHER" id="PTHR43162">
    <property type="match status" value="1"/>
</dbReference>
<keyword evidence="3" id="KW-1185">Reference proteome</keyword>
<dbReference type="InterPro" id="IPR051604">
    <property type="entry name" value="Ergot_Alk_Oxidoreductase"/>
</dbReference>
<dbReference type="PANTHER" id="PTHR43162:SF1">
    <property type="entry name" value="PRESTALK A DIFFERENTIATION PROTEIN A"/>
    <property type="match status" value="1"/>
</dbReference>
<dbReference type="AlphaFoldDB" id="A0A3A4L0D6"/>
<reference evidence="2 3" key="1">
    <citation type="submission" date="2018-09" db="EMBL/GenBank/DDBJ databases">
        <title>YIM PH21274 draft genome.</title>
        <authorList>
            <person name="Miao C."/>
        </authorList>
    </citation>
    <scope>NUCLEOTIDE SEQUENCE [LARGE SCALE GENOMIC DNA]</scope>
    <source>
        <strain evidence="2 3">YIM PH 21724</strain>
    </source>
</reference>
<dbReference type="Pfam" id="PF13460">
    <property type="entry name" value="NAD_binding_10"/>
    <property type="match status" value="1"/>
</dbReference>
<evidence type="ECO:0000313" key="3">
    <source>
        <dbReference type="Proteomes" id="UP000266677"/>
    </source>
</evidence>
<dbReference type="Gene3D" id="3.40.50.720">
    <property type="entry name" value="NAD(P)-binding Rossmann-like Domain"/>
    <property type="match status" value="1"/>
</dbReference>
<gene>
    <name evidence="2" type="ORF">D5S18_17950</name>
</gene>
<name>A0A3A4L0D6_9NOCA</name>
<dbReference type="OrthoDB" id="3510772at2"/>
<dbReference type="InterPro" id="IPR036291">
    <property type="entry name" value="NAD(P)-bd_dom_sf"/>
</dbReference>
<proteinExistence type="predicted"/>
<feature type="domain" description="NAD(P)-binding" evidence="1">
    <location>
        <begin position="7"/>
        <end position="176"/>
    </location>
</feature>
<accession>A0A3A4L0D6</accession>
<dbReference type="RefSeq" id="WP_120042111.1">
    <property type="nucleotide sequence ID" value="NZ_QZFU01000019.1"/>
</dbReference>
<organism evidence="2 3">
    <name type="scientific">Nocardia panacis</name>
    <dbReference type="NCBI Taxonomy" id="2340916"/>
    <lineage>
        <taxon>Bacteria</taxon>
        <taxon>Bacillati</taxon>
        <taxon>Actinomycetota</taxon>
        <taxon>Actinomycetes</taxon>
        <taxon>Mycobacteriales</taxon>
        <taxon>Nocardiaceae</taxon>
        <taxon>Nocardia</taxon>
    </lineage>
</organism>
<sequence>MTTLVTGARGRIGQAIVTALHAAELPVRAASASPAAANLPVGIEIAELRLDTPATFGPALENTTQVFLYPEPAGIHAFIAAARGAGVEHVVLLSSAAVLSPNAEADPLAAHHLAVEKALAASDLTVTVLRPDCFATNTLGWIHPITNGLPIEHAFPDAAMAVVHPADIADVAVAACTGGSVRGRTITLTGPELLTFRDQLAIVSEALGRDIPMRVITRAAAEEQMAQHMPPTFITSLLNYWETAAENPAPVADTTETLLGAPARSFARWVRENAGAFTPE</sequence>
<evidence type="ECO:0000259" key="1">
    <source>
        <dbReference type="Pfam" id="PF13460"/>
    </source>
</evidence>
<protein>
    <recommendedName>
        <fullName evidence="1">NAD(P)-binding domain-containing protein</fullName>
    </recommendedName>
</protein>
<dbReference type="Proteomes" id="UP000266677">
    <property type="component" value="Unassembled WGS sequence"/>
</dbReference>